<gene>
    <name evidence="1" type="ORF">AX774_g3238</name>
</gene>
<feature type="non-terminal residue" evidence="1">
    <location>
        <position position="27"/>
    </location>
</feature>
<sequence>MTSSYVAPDEVARVDPSAIAFGTLAFG</sequence>
<name>A0A1R1PQJ0_ZANCU</name>
<dbReference type="AlphaFoldDB" id="A0A1R1PQJ0"/>
<organism evidence="1 2">
    <name type="scientific">Zancudomyces culisetae</name>
    <name type="common">Gut fungus</name>
    <name type="synonym">Smittium culisetae</name>
    <dbReference type="NCBI Taxonomy" id="1213189"/>
    <lineage>
        <taxon>Eukaryota</taxon>
        <taxon>Fungi</taxon>
        <taxon>Fungi incertae sedis</taxon>
        <taxon>Zoopagomycota</taxon>
        <taxon>Kickxellomycotina</taxon>
        <taxon>Harpellomycetes</taxon>
        <taxon>Harpellales</taxon>
        <taxon>Legeriomycetaceae</taxon>
        <taxon>Zancudomyces</taxon>
    </lineage>
</organism>
<proteinExistence type="predicted"/>
<comment type="caution">
    <text evidence="1">The sequence shown here is derived from an EMBL/GenBank/DDBJ whole genome shotgun (WGS) entry which is preliminary data.</text>
</comment>
<protein>
    <submittedName>
        <fullName evidence="1">Uncharacterized protein</fullName>
    </submittedName>
</protein>
<evidence type="ECO:0000313" key="2">
    <source>
        <dbReference type="Proteomes" id="UP000188320"/>
    </source>
</evidence>
<evidence type="ECO:0000313" key="1">
    <source>
        <dbReference type="EMBL" id="OMH83256.1"/>
    </source>
</evidence>
<dbReference type="EMBL" id="LSSK01000466">
    <property type="protein sequence ID" value="OMH83256.1"/>
    <property type="molecule type" value="Genomic_DNA"/>
</dbReference>
<accession>A0A1R1PQJ0</accession>
<keyword evidence="2" id="KW-1185">Reference proteome</keyword>
<reference evidence="2" key="1">
    <citation type="submission" date="2017-01" db="EMBL/GenBank/DDBJ databases">
        <authorList>
            <person name="Wang Y."/>
            <person name="White M."/>
            <person name="Kvist S."/>
            <person name="Moncalvo J.-M."/>
        </authorList>
    </citation>
    <scope>NUCLEOTIDE SEQUENCE [LARGE SCALE GENOMIC DNA]</scope>
    <source>
        <strain evidence="2">COL-18-3</strain>
    </source>
</reference>
<dbReference type="Proteomes" id="UP000188320">
    <property type="component" value="Unassembled WGS sequence"/>
</dbReference>